<dbReference type="InterPro" id="IPR029472">
    <property type="entry name" value="Copia-like_N"/>
</dbReference>
<comment type="caution">
    <text evidence="3">The sequence shown here is derived from an EMBL/GenBank/DDBJ whole genome shotgun (WGS) entry which is preliminary data.</text>
</comment>
<dbReference type="Pfam" id="PF14244">
    <property type="entry name" value="Retrotran_gag_3"/>
    <property type="match status" value="1"/>
</dbReference>
<organism evidence="3 4">
    <name type="scientific">Vitis rotundifolia</name>
    <name type="common">Muscadine grape</name>
    <dbReference type="NCBI Taxonomy" id="103349"/>
    <lineage>
        <taxon>Eukaryota</taxon>
        <taxon>Viridiplantae</taxon>
        <taxon>Streptophyta</taxon>
        <taxon>Embryophyta</taxon>
        <taxon>Tracheophyta</taxon>
        <taxon>Spermatophyta</taxon>
        <taxon>Magnoliopsida</taxon>
        <taxon>eudicotyledons</taxon>
        <taxon>Gunneridae</taxon>
        <taxon>Pentapetalae</taxon>
        <taxon>rosids</taxon>
        <taxon>Vitales</taxon>
        <taxon>Vitaceae</taxon>
        <taxon>Viteae</taxon>
        <taxon>Vitis</taxon>
    </lineage>
</organism>
<dbReference type="PANTHER" id="PTHR37610:SF97">
    <property type="entry name" value="RETROTRANSPOSON GAG DOMAIN-CONTAINING PROTEIN"/>
    <property type="match status" value="1"/>
</dbReference>
<feature type="domain" description="Retrotransposon gag" evidence="1">
    <location>
        <begin position="76"/>
        <end position="147"/>
    </location>
</feature>
<evidence type="ECO:0000259" key="2">
    <source>
        <dbReference type="Pfam" id="PF14244"/>
    </source>
</evidence>
<dbReference type="EMBL" id="JARBHA010000002">
    <property type="protein sequence ID" value="KAJ9707366.1"/>
    <property type="molecule type" value="Genomic_DNA"/>
</dbReference>
<keyword evidence="4" id="KW-1185">Reference proteome</keyword>
<reference evidence="3 4" key="1">
    <citation type="journal article" date="2023" name="BMC Biotechnol.">
        <title>Vitis rotundifolia cv Carlos genome sequencing.</title>
        <authorList>
            <person name="Huff M."/>
            <person name="Hulse-Kemp A."/>
            <person name="Scheffler B."/>
            <person name="Youngblood R."/>
            <person name="Simpson S."/>
            <person name="Babiker E."/>
            <person name="Staton M."/>
        </authorList>
    </citation>
    <scope>NUCLEOTIDE SEQUENCE [LARGE SCALE GENOMIC DNA]</scope>
    <source>
        <tissue evidence="3">Leaf</tissue>
    </source>
</reference>
<dbReference type="AlphaFoldDB" id="A0AA39E2Q4"/>
<evidence type="ECO:0000313" key="4">
    <source>
        <dbReference type="Proteomes" id="UP001168098"/>
    </source>
</evidence>
<proteinExistence type="predicted"/>
<evidence type="ECO:0000259" key="1">
    <source>
        <dbReference type="Pfam" id="PF03732"/>
    </source>
</evidence>
<dbReference type="Proteomes" id="UP001168098">
    <property type="component" value="Unassembled WGS sequence"/>
</dbReference>
<evidence type="ECO:0008006" key="5">
    <source>
        <dbReference type="Google" id="ProtNLM"/>
    </source>
</evidence>
<dbReference type="Pfam" id="PF03732">
    <property type="entry name" value="Retrotrans_gag"/>
    <property type="match status" value="1"/>
</dbReference>
<feature type="domain" description="Retrotransposon Copia-like N-terminal" evidence="2">
    <location>
        <begin position="11"/>
        <end position="54"/>
    </location>
</feature>
<accession>A0AA39E2Q4</accession>
<gene>
    <name evidence="3" type="ORF">PVL29_002391</name>
</gene>
<sequence>MEDVSSPFFLHSGDHPGLILVSHNLTGSNYNTWNRDMAMALIAKNKIGFVDGTIRCAAQTDLLFNAWNRCNSMVTSWIINSVSKEIVDSLMYIAIAAEIWTDLRDRFQHSNAPRVFQLKKHLTALQQGSLDINTYYTRFKVLWEELKNFQPLPACHFGGLQAWLEYQQQENVIQF</sequence>
<name>A0AA39E2Q4_VITRO</name>
<dbReference type="InterPro" id="IPR005162">
    <property type="entry name" value="Retrotrans_gag_dom"/>
</dbReference>
<dbReference type="PANTHER" id="PTHR37610">
    <property type="entry name" value="CCHC-TYPE DOMAIN-CONTAINING PROTEIN"/>
    <property type="match status" value="1"/>
</dbReference>
<protein>
    <recommendedName>
        <fullName evidence="5">Retrotransposon Copia-like N-terminal domain-containing protein</fullName>
    </recommendedName>
</protein>
<evidence type="ECO:0000313" key="3">
    <source>
        <dbReference type="EMBL" id="KAJ9707366.1"/>
    </source>
</evidence>